<gene>
    <name evidence="3" type="ORF">CITCOLO1_LOCUS1661</name>
</gene>
<accession>A0ABP0XU50</accession>
<feature type="chain" id="PRO_5046806342" evidence="2">
    <location>
        <begin position="29"/>
        <end position="110"/>
    </location>
</feature>
<feature type="signal peptide" evidence="2">
    <location>
        <begin position="1"/>
        <end position="28"/>
    </location>
</feature>
<feature type="transmembrane region" description="Helical" evidence="1">
    <location>
        <begin position="91"/>
        <end position="109"/>
    </location>
</feature>
<keyword evidence="4" id="KW-1185">Reference proteome</keyword>
<proteinExistence type="predicted"/>
<keyword evidence="1" id="KW-0812">Transmembrane</keyword>
<reference evidence="3 4" key="1">
    <citation type="submission" date="2024-03" db="EMBL/GenBank/DDBJ databases">
        <authorList>
            <person name="Gkanogiannis A."/>
            <person name="Becerra Lopez-Lavalle L."/>
        </authorList>
    </citation>
    <scope>NUCLEOTIDE SEQUENCE [LARGE SCALE GENOMIC DNA]</scope>
</reference>
<evidence type="ECO:0000256" key="1">
    <source>
        <dbReference type="SAM" id="Phobius"/>
    </source>
</evidence>
<evidence type="ECO:0000313" key="3">
    <source>
        <dbReference type="EMBL" id="CAK9310057.1"/>
    </source>
</evidence>
<sequence length="110" mass="12149">MASLKTLISISLIAFLILLSESLPTSSAAVHGGASNSLDEILRRNILQTMDHHQVDDEFFFEQKVGRRTRRSVVRDDEALSPSTANQLSRTSSFGVGSMLCLFIVFGLFM</sequence>
<evidence type="ECO:0000256" key="2">
    <source>
        <dbReference type="SAM" id="SignalP"/>
    </source>
</evidence>
<dbReference type="Proteomes" id="UP001642487">
    <property type="component" value="Chromosome 1"/>
</dbReference>
<dbReference type="EMBL" id="OZ021735">
    <property type="protein sequence ID" value="CAK9310057.1"/>
    <property type="molecule type" value="Genomic_DNA"/>
</dbReference>
<keyword evidence="1" id="KW-1133">Transmembrane helix</keyword>
<protein>
    <submittedName>
        <fullName evidence="3">Uncharacterized protein</fullName>
    </submittedName>
</protein>
<name>A0ABP0XU50_9ROSI</name>
<keyword evidence="1" id="KW-0472">Membrane</keyword>
<evidence type="ECO:0000313" key="4">
    <source>
        <dbReference type="Proteomes" id="UP001642487"/>
    </source>
</evidence>
<organism evidence="3 4">
    <name type="scientific">Citrullus colocynthis</name>
    <name type="common">colocynth</name>
    <dbReference type="NCBI Taxonomy" id="252529"/>
    <lineage>
        <taxon>Eukaryota</taxon>
        <taxon>Viridiplantae</taxon>
        <taxon>Streptophyta</taxon>
        <taxon>Embryophyta</taxon>
        <taxon>Tracheophyta</taxon>
        <taxon>Spermatophyta</taxon>
        <taxon>Magnoliopsida</taxon>
        <taxon>eudicotyledons</taxon>
        <taxon>Gunneridae</taxon>
        <taxon>Pentapetalae</taxon>
        <taxon>rosids</taxon>
        <taxon>fabids</taxon>
        <taxon>Cucurbitales</taxon>
        <taxon>Cucurbitaceae</taxon>
        <taxon>Benincaseae</taxon>
        <taxon>Citrullus</taxon>
    </lineage>
</organism>
<keyword evidence="2" id="KW-0732">Signal</keyword>